<feature type="transmembrane region" description="Helical" evidence="1">
    <location>
        <begin position="42"/>
        <end position="58"/>
    </location>
</feature>
<dbReference type="SUPFAM" id="SSF103473">
    <property type="entry name" value="MFS general substrate transporter"/>
    <property type="match status" value="1"/>
</dbReference>
<feature type="transmembrane region" description="Helical" evidence="1">
    <location>
        <begin position="311"/>
        <end position="330"/>
    </location>
</feature>
<keyword evidence="1" id="KW-0812">Transmembrane</keyword>
<feature type="transmembrane region" description="Helical" evidence="1">
    <location>
        <begin position="425"/>
        <end position="448"/>
    </location>
</feature>
<feature type="transmembrane region" description="Helical" evidence="1">
    <location>
        <begin position="79"/>
        <end position="98"/>
    </location>
</feature>
<gene>
    <name evidence="2" type="ORF">LOAG_07478</name>
</gene>
<name>A0A1S0TVN3_LOALO</name>
<organism evidence="2">
    <name type="scientific">Loa loa</name>
    <name type="common">Eye worm</name>
    <name type="synonym">Filaria loa</name>
    <dbReference type="NCBI Taxonomy" id="7209"/>
    <lineage>
        <taxon>Eukaryota</taxon>
        <taxon>Metazoa</taxon>
        <taxon>Ecdysozoa</taxon>
        <taxon>Nematoda</taxon>
        <taxon>Chromadorea</taxon>
        <taxon>Rhabditida</taxon>
        <taxon>Spirurina</taxon>
        <taxon>Spiruromorpha</taxon>
        <taxon>Filarioidea</taxon>
        <taxon>Onchocercidae</taxon>
        <taxon>Loa</taxon>
    </lineage>
</organism>
<dbReference type="InterPro" id="IPR036259">
    <property type="entry name" value="MFS_trans_sf"/>
</dbReference>
<feature type="transmembrane region" description="Helical" evidence="1">
    <location>
        <begin position="284"/>
        <end position="305"/>
    </location>
</feature>
<feature type="transmembrane region" description="Helical" evidence="1">
    <location>
        <begin position="337"/>
        <end position="360"/>
    </location>
</feature>
<protein>
    <submittedName>
        <fullName evidence="2">Uncharacterized protein</fullName>
    </submittedName>
</protein>
<keyword evidence="1" id="KW-1133">Transmembrane helix</keyword>
<feature type="transmembrane region" description="Helical" evidence="1">
    <location>
        <begin position="7"/>
        <end position="30"/>
    </location>
</feature>
<dbReference type="OrthoDB" id="189226at2759"/>
<feature type="transmembrane region" description="Helical" evidence="1">
    <location>
        <begin position="149"/>
        <end position="167"/>
    </location>
</feature>
<proteinExistence type="predicted"/>
<dbReference type="CTD" id="9944898"/>
<feature type="transmembrane region" description="Helical" evidence="1">
    <location>
        <begin position="179"/>
        <end position="197"/>
    </location>
</feature>
<evidence type="ECO:0000313" key="2">
    <source>
        <dbReference type="EMBL" id="EFO21010.2"/>
    </source>
</evidence>
<reference evidence="2" key="1">
    <citation type="submission" date="2012-04" db="EMBL/GenBank/DDBJ databases">
        <title>The Genome Sequence of Loa loa.</title>
        <authorList>
            <consortium name="The Broad Institute Genome Sequencing Platform"/>
            <consortium name="Broad Institute Genome Sequencing Center for Infectious Disease"/>
            <person name="Nutman T.B."/>
            <person name="Fink D.L."/>
            <person name="Russ C."/>
            <person name="Young S."/>
            <person name="Zeng Q."/>
            <person name="Gargeya S."/>
            <person name="Alvarado L."/>
            <person name="Berlin A."/>
            <person name="Chapman S.B."/>
            <person name="Chen Z."/>
            <person name="Freedman E."/>
            <person name="Gellesch M."/>
            <person name="Goldberg J."/>
            <person name="Griggs A."/>
            <person name="Gujja S."/>
            <person name="Heilman E.R."/>
            <person name="Heiman D."/>
            <person name="Howarth C."/>
            <person name="Mehta T."/>
            <person name="Neiman D."/>
            <person name="Pearson M."/>
            <person name="Roberts A."/>
            <person name="Saif S."/>
            <person name="Shea T."/>
            <person name="Shenoy N."/>
            <person name="Sisk P."/>
            <person name="Stolte C."/>
            <person name="Sykes S."/>
            <person name="White J."/>
            <person name="Yandava C."/>
            <person name="Haas B."/>
            <person name="Henn M.R."/>
            <person name="Nusbaum C."/>
            <person name="Birren B."/>
        </authorList>
    </citation>
    <scope>NUCLEOTIDE SEQUENCE [LARGE SCALE GENOMIC DNA]</scope>
</reference>
<dbReference type="GeneID" id="9944898"/>
<feature type="transmembrane region" description="Helical" evidence="1">
    <location>
        <begin position="118"/>
        <end position="137"/>
    </location>
</feature>
<sequence length="463" mass="52410">MKMDVTVNGALCCGQLAMSLIQTFFMFYYVKIFLNIYKIDQFWFGMAQMLFAIWNAINDPLFGYVQDVSTTWFHCRTKVISMLGPCLAVSFLILWFPWSSMDGSSSSYIVGCHLLFGLFFYDAFYSCVSVAWSALFAETTCNKSERISALKFSQFAILLSVNIVPITEKLTSGLNDFRIFQYISIVIAVLAVLCFKVTGSLRYQNKLVYEDLSSSPTLLQDKEKFLSAFKITKQILTRCDFRTITTTYFLHTCRSTAHLNFATIATEMLIPEQLMVKGSWKMSLFYAACTLTPQLFVILSGKMIIKVGVPSVIMKSFIASMIASGFLLIFGYNRPYLIILFMFFDSILVHSIAPLYQVLLADYVNEDMTSFSRQKPISTIIYSLAAVLVRPAQSIAPFVIVMILTHYGYKEYQTSNLASVQLTDGMFYVICSTTLVISAAQLLFFYTFALKCSVKNSKGDIFI</sequence>
<feature type="transmembrane region" description="Helical" evidence="1">
    <location>
        <begin position="380"/>
        <end position="404"/>
    </location>
</feature>
<dbReference type="OMA" id="TACMCCT"/>
<dbReference type="Pfam" id="PF13347">
    <property type="entry name" value="MFS_2"/>
    <property type="match status" value="1"/>
</dbReference>
<dbReference type="EMBL" id="JH712085">
    <property type="protein sequence ID" value="EFO21010.2"/>
    <property type="molecule type" value="Genomic_DNA"/>
</dbReference>
<dbReference type="InParanoid" id="A0A1S0TVN3"/>
<dbReference type="InterPro" id="IPR040035">
    <property type="entry name" value="TMEM180"/>
</dbReference>
<accession>A0A1S0TVN3</accession>
<dbReference type="Gene3D" id="1.20.1250.20">
    <property type="entry name" value="MFS general substrate transporter like domains"/>
    <property type="match status" value="1"/>
</dbReference>
<dbReference type="FunCoup" id="A0A1S0TVN3">
    <property type="interactions" value="586"/>
</dbReference>
<dbReference type="AlphaFoldDB" id="A0A1S0TVN3"/>
<dbReference type="PANTHER" id="PTHR28658:SF1">
    <property type="entry name" value="MAJOR FACILITATOR SUPERFAMILY DOMAIN CONTAINING 13B"/>
    <property type="match status" value="1"/>
</dbReference>
<dbReference type="RefSeq" id="XP_020302324.1">
    <property type="nucleotide sequence ID" value="XM_020447443.1"/>
</dbReference>
<evidence type="ECO:0000256" key="1">
    <source>
        <dbReference type="SAM" id="Phobius"/>
    </source>
</evidence>
<dbReference type="KEGG" id="loa:LOAG_07478"/>
<dbReference type="PANTHER" id="PTHR28658">
    <property type="entry name" value="TRANSMEMBRANE PROTEIN 180"/>
    <property type="match status" value="1"/>
</dbReference>
<keyword evidence="1" id="KW-0472">Membrane</keyword>